<evidence type="ECO:0000313" key="3">
    <source>
        <dbReference type="Proteomes" id="UP000633936"/>
    </source>
</evidence>
<dbReference type="Pfam" id="PF19644">
    <property type="entry name" value="DUF6147"/>
    <property type="match status" value="1"/>
</dbReference>
<feature type="signal peptide" evidence="1">
    <location>
        <begin position="1"/>
        <end position="27"/>
    </location>
</feature>
<evidence type="ECO:0000256" key="1">
    <source>
        <dbReference type="SAM" id="SignalP"/>
    </source>
</evidence>
<name>A0ABR7I4X9_9FIRM</name>
<protein>
    <submittedName>
        <fullName evidence="2">Uncharacterized protein</fullName>
    </submittedName>
</protein>
<accession>A0ABR7I4X9</accession>
<dbReference type="Proteomes" id="UP000633936">
    <property type="component" value="Unassembled WGS sequence"/>
</dbReference>
<sequence>MSRGKKLLGLLVAVGLSVGMSVTPVLAETTSILDAVAEEKLTDEETTEDFAEDTQYYPARSTNLNCGNVKIQKVSDHELSIYGLTQCHKKCSKVFLSLFLERKVNGSYSTYKVFEYTAKNVTSLEKGLNILVPSGTYYRVRGYHAASNDGLKESASTLTSGIMIK</sequence>
<dbReference type="InterPro" id="IPR046145">
    <property type="entry name" value="DUF6147"/>
</dbReference>
<dbReference type="EMBL" id="JACOQE010000012">
    <property type="protein sequence ID" value="MBC5741564.1"/>
    <property type="molecule type" value="Genomic_DNA"/>
</dbReference>
<gene>
    <name evidence="2" type="ORF">H8Z79_14185</name>
</gene>
<evidence type="ECO:0000313" key="2">
    <source>
        <dbReference type="EMBL" id="MBC5741564.1"/>
    </source>
</evidence>
<keyword evidence="1" id="KW-0732">Signal</keyword>
<comment type="caution">
    <text evidence="2">The sequence shown here is derived from an EMBL/GenBank/DDBJ whole genome shotgun (WGS) entry which is preliminary data.</text>
</comment>
<proteinExistence type="predicted"/>
<reference evidence="2 3" key="1">
    <citation type="submission" date="2020-08" db="EMBL/GenBank/DDBJ databases">
        <title>Genome public.</title>
        <authorList>
            <person name="Liu C."/>
            <person name="Sun Q."/>
        </authorList>
    </citation>
    <scope>NUCLEOTIDE SEQUENCE [LARGE SCALE GENOMIC DNA]</scope>
    <source>
        <strain evidence="2 3">27-44</strain>
    </source>
</reference>
<dbReference type="RefSeq" id="WP_118041046.1">
    <property type="nucleotide sequence ID" value="NZ_JACOQE010000012.1"/>
</dbReference>
<keyword evidence="3" id="KW-1185">Reference proteome</keyword>
<organism evidence="2 3">
    <name type="scientific">Blautia intestinalis</name>
    <dbReference type="NCBI Taxonomy" id="2763028"/>
    <lineage>
        <taxon>Bacteria</taxon>
        <taxon>Bacillati</taxon>
        <taxon>Bacillota</taxon>
        <taxon>Clostridia</taxon>
        <taxon>Lachnospirales</taxon>
        <taxon>Lachnospiraceae</taxon>
        <taxon>Blautia</taxon>
    </lineage>
</organism>
<feature type="chain" id="PRO_5047248932" evidence="1">
    <location>
        <begin position="28"/>
        <end position="165"/>
    </location>
</feature>